<name>A0A1U7HDW2_9CYAN</name>
<dbReference type="EMBL" id="MRCB01000018">
    <property type="protein sequence ID" value="OKH21731.1"/>
    <property type="molecule type" value="Genomic_DNA"/>
</dbReference>
<keyword evidence="3" id="KW-1185">Reference proteome</keyword>
<feature type="domain" description="Methyltransferase type 11" evidence="1">
    <location>
        <begin position="58"/>
        <end position="153"/>
    </location>
</feature>
<dbReference type="PANTHER" id="PTHR45036:SF1">
    <property type="entry name" value="METHYLTRANSFERASE LIKE 7A"/>
    <property type="match status" value="1"/>
</dbReference>
<dbReference type="Pfam" id="PF08241">
    <property type="entry name" value="Methyltransf_11"/>
    <property type="match status" value="1"/>
</dbReference>
<protein>
    <submittedName>
        <fullName evidence="2">SAM-dependent methyltransferase</fullName>
    </submittedName>
</protein>
<evidence type="ECO:0000313" key="3">
    <source>
        <dbReference type="Proteomes" id="UP000186868"/>
    </source>
</evidence>
<keyword evidence="2" id="KW-0489">Methyltransferase</keyword>
<organism evidence="2 3">
    <name type="scientific">Hydrococcus rivularis NIES-593</name>
    <dbReference type="NCBI Taxonomy" id="1921803"/>
    <lineage>
        <taxon>Bacteria</taxon>
        <taxon>Bacillati</taxon>
        <taxon>Cyanobacteriota</taxon>
        <taxon>Cyanophyceae</taxon>
        <taxon>Pleurocapsales</taxon>
        <taxon>Hydrococcaceae</taxon>
        <taxon>Hydrococcus</taxon>
    </lineage>
</organism>
<proteinExistence type="predicted"/>
<dbReference type="PANTHER" id="PTHR45036">
    <property type="entry name" value="METHYLTRANSFERASE LIKE 7B"/>
    <property type="match status" value="1"/>
</dbReference>
<dbReference type="AlphaFoldDB" id="A0A1U7HDW2"/>
<dbReference type="InterPro" id="IPR013216">
    <property type="entry name" value="Methyltransf_11"/>
</dbReference>
<reference evidence="2 3" key="1">
    <citation type="submission" date="2016-11" db="EMBL/GenBank/DDBJ databases">
        <title>Draft Genome Sequences of Nine Cyanobacterial Strains from Diverse Habitats.</title>
        <authorList>
            <person name="Zhu T."/>
            <person name="Hou S."/>
            <person name="Lu X."/>
            <person name="Hess W.R."/>
        </authorList>
    </citation>
    <scope>NUCLEOTIDE SEQUENCE [LARGE SCALE GENOMIC DNA]</scope>
    <source>
        <strain evidence="2 3">NIES-593</strain>
    </source>
</reference>
<dbReference type="CDD" id="cd02440">
    <property type="entry name" value="AdoMet_MTases"/>
    <property type="match status" value="1"/>
</dbReference>
<dbReference type="InterPro" id="IPR052356">
    <property type="entry name" value="Thiol_S-MT"/>
</dbReference>
<dbReference type="Proteomes" id="UP000186868">
    <property type="component" value="Unassembled WGS sequence"/>
</dbReference>
<dbReference type="RefSeq" id="WP_073600352.1">
    <property type="nucleotide sequence ID" value="NZ_MRCB01000018.1"/>
</dbReference>
<keyword evidence="2" id="KW-0808">Transferase</keyword>
<evidence type="ECO:0000259" key="1">
    <source>
        <dbReference type="Pfam" id="PF08241"/>
    </source>
</evidence>
<sequence length="234" mass="26375">MTSYRQTTPNWLKRLFAWGMAKANAADDSNIQLTHCADYANMAQLKQSLFGDLQGRVLEIGPGAGANLSYYPSDIHWIGIEPNPFMHQYLKQEAERLGLKKIELRLGCAEQLDMEDNSIDTVVSTHVLCSVTDLATTLQEIGRVLKPGGRFLFIEHVAAECGTWTRRIQDGIEPVWKSIFDNCHPNRETWLALEKAGFERVDYQDFNLSIPIVSPHIAGIARKKSIVETVEMVQ</sequence>
<dbReference type="GO" id="GO:0008757">
    <property type="term" value="F:S-adenosylmethionine-dependent methyltransferase activity"/>
    <property type="evidence" value="ECO:0007669"/>
    <property type="project" value="InterPro"/>
</dbReference>
<dbReference type="STRING" id="1921803.NIES593_15010"/>
<comment type="caution">
    <text evidence="2">The sequence shown here is derived from an EMBL/GenBank/DDBJ whole genome shotgun (WGS) entry which is preliminary data.</text>
</comment>
<dbReference type="InterPro" id="IPR029063">
    <property type="entry name" value="SAM-dependent_MTases_sf"/>
</dbReference>
<dbReference type="SUPFAM" id="SSF53335">
    <property type="entry name" value="S-adenosyl-L-methionine-dependent methyltransferases"/>
    <property type="match status" value="1"/>
</dbReference>
<dbReference type="Gene3D" id="3.40.50.150">
    <property type="entry name" value="Vaccinia Virus protein VP39"/>
    <property type="match status" value="1"/>
</dbReference>
<dbReference type="GO" id="GO:0032259">
    <property type="term" value="P:methylation"/>
    <property type="evidence" value="ECO:0007669"/>
    <property type="project" value="UniProtKB-KW"/>
</dbReference>
<dbReference type="OrthoDB" id="9772751at2"/>
<accession>A0A1U7HDW2</accession>
<gene>
    <name evidence="2" type="ORF">NIES593_15010</name>
</gene>
<evidence type="ECO:0000313" key="2">
    <source>
        <dbReference type="EMBL" id="OKH21731.1"/>
    </source>
</evidence>